<dbReference type="PANTHER" id="PTHR37427">
    <property type="entry name" value="PROTEIN CBG20963-RELATED"/>
    <property type="match status" value="1"/>
</dbReference>
<evidence type="ECO:0000313" key="2">
    <source>
        <dbReference type="EMBL" id="MFH4973762.1"/>
    </source>
</evidence>
<organism evidence="2 3">
    <name type="scientific">Gnathostoma spinigerum</name>
    <dbReference type="NCBI Taxonomy" id="75299"/>
    <lineage>
        <taxon>Eukaryota</taxon>
        <taxon>Metazoa</taxon>
        <taxon>Ecdysozoa</taxon>
        <taxon>Nematoda</taxon>
        <taxon>Chromadorea</taxon>
        <taxon>Rhabditida</taxon>
        <taxon>Spirurina</taxon>
        <taxon>Gnathostomatomorpha</taxon>
        <taxon>Gnathostomatoidea</taxon>
        <taxon>Gnathostomatidae</taxon>
        <taxon>Gnathostoma</taxon>
    </lineage>
</organism>
<name>A0ABD6EBA3_9BILA</name>
<dbReference type="AlphaFoldDB" id="A0ABD6EBA3"/>
<keyword evidence="1" id="KW-0732">Signal</keyword>
<reference evidence="2 3" key="1">
    <citation type="submission" date="2024-08" db="EMBL/GenBank/DDBJ databases">
        <title>Gnathostoma spinigerum genome.</title>
        <authorList>
            <person name="Gonzalez-Bertolin B."/>
            <person name="Monzon S."/>
            <person name="Zaballos A."/>
            <person name="Jimenez P."/>
            <person name="Dekumyoy P."/>
            <person name="Varona S."/>
            <person name="Cuesta I."/>
            <person name="Sumanam S."/>
            <person name="Adisakwattana P."/>
            <person name="Gasser R.B."/>
            <person name="Hernandez-Gonzalez A."/>
            <person name="Young N.D."/>
            <person name="Perteguer M.J."/>
        </authorList>
    </citation>
    <scope>NUCLEOTIDE SEQUENCE [LARGE SCALE GENOMIC DNA]</scope>
    <source>
        <strain evidence="2">AL3</strain>
        <tissue evidence="2">Liver</tissue>
    </source>
</reference>
<proteinExistence type="predicted"/>
<sequence>MCLLLFLVSIIYIFGSECCHLTVKIRSLTDKPFLFQIIVPAIRKKTNLLKFTKRNEERITVIKGENCNAQHWIFRTWRYEDDKPIPVHENRVKIEGTGYYQINIWDDVRVHGADRDSIFCSEGIC</sequence>
<gene>
    <name evidence="2" type="ORF">AB6A40_000471</name>
</gene>
<feature type="chain" id="PRO_5044821425" evidence="1">
    <location>
        <begin position="19"/>
        <end position="125"/>
    </location>
</feature>
<evidence type="ECO:0000313" key="3">
    <source>
        <dbReference type="Proteomes" id="UP001608902"/>
    </source>
</evidence>
<comment type="caution">
    <text evidence="2">The sequence shown here is derived from an EMBL/GenBank/DDBJ whole genome shotgun (WGS) entry which is preliminary data.</text>
</comment>
<dbReference type="PANTHER" id="PTHR37427:SF2">
    <property type="entry name" value="SECRETED PROTEIN"/>
    <property type="match status" value="1"/>
</dbReference>
<evidence type="ECO:0000256" key="1">
    <source>
        <dbReference type="SAM" id="SignalP"/>
    </source>
</evidence>
<keyword evidence="3" id="KW-1185">Reference proteome</keyword>
<dbReference type="Proteomes" id="UP001608902">
    <property type="component" value="Unassembled WGS sequence"/>
</dbReference>
<dbReference type="EMBL" id="JBGFUD010000129">
    <property type="protein sequence ID" value="MFH4973762.1"/>
    <property type="molecule type" value="Genomic_DNA"/>
</dbReference>
<feature type="signal peptide" evidence="1">
    <location>
        <begin position="1"/>
        <end position="18"/>
    </location>
</feature>
<protein>
    <submittedName>
        <fullName evidence="2">Uncharacterized protein</fullName>
    </submittedName>
</protein>
<accession>A0ABD6EBA3</accession>